<dbReference type="InterPro" id="IPR003346">
    <property type="entry name" value="Transposase_20"/>
</dbReference>
<dbReference type="GO" id="GO:0004803">
    <property type="term" value="F:transposase activity"/>
    <property type="evidence" value="ECO:0007669"/>
    <property type="project" value="InterPro"/>
</dbReference>
<organism evidence="2 3">
    <name type="scientific">Limnoglobus roseus</name>
    <dbReference type="NCBI Taxonomy" id="2598579"/>
    <lineage>
        <taxon>Bacteria</taxon>
        <taxon>Pseudomonadati</taxon>
        <taxon>Planctomycetota</taxon>
        <taxon>Planctomycetia</taxon>
        <taxon>Gemmatales</taxon>
        <taxon>Gemmataceae</taxon>
        <taxon>Limnoglobus</taxon>
    </lineage>
</organism>
<proteinExistence type="predicted"/>
<dbReference type="GO" id="GO:0003677">
    <property type="term" value="F:DNA binding"/>
    <property type="evidence" value="ECO:0007669"/>
    <property type="project" value="InterPro"/>
</dbReference>
<reference evidence="3" key="1">
    <citation type="submission" date="2019-08" db="EMBL/GenBank/DDBJ databases">
        <title>Limnoglobus roseus gen. nov., sp. nov., a novel freshwater planctomycete with a giant genome from the family Gemmataceae.</title>
        <authorList>
            <person name="Kulichevskaya I.S."/>
            <person name="Naumoff D.G."/>
            <person name="Miroshnikov K."/>
            <person name="Ivanova A."/>
            <person name="Philippov D.A."/>
            <person name="Hakobyan A."/>
            <person name="Rijpstra I.C."/>
            <person name="Sinninghe Damste J.S."/>
            <person name="Liesack W."/>
            <person name="Dedysh S.N."/>
        </authorList>
    </citation>
    <scope>NUCLEOTIDE SEQUENCE [LARGE SCALE GENOMIC DNA]</scope>
    <source>
        <strain evidence="3">PX52</strain>
    </source>
</reference>
<name>A0A5C1ANH9_9BACT</name>
<evidence type="ECO:0000313" key="3">
    <source>
        <dbReference type="Proteomes" id="UP000324974"/>
    </source>
</evidence>
<dbReference type="GO" id="GO:0006313">
    <property type="term" value="P:DNA transposition"/>
    <property type="evidence" value="ECO:0007669"/>
    <property type="project" value="InterPro"/>
</dbReference>
<keyword evidence="3" id="KW-1185">Reference proteome</keyword>
<sequence>MRAAEGNRVRPGLPAAIRRGIEAHVAGLDAQADDIDAEVAAIVRRTPAWRERDRRLRSIPGVGPVVSRALSADLPELGTRPPAKLVALAGLAPFAAASGRRRGERHIRGGRREVRRALYMGALAVARVPGPLRDFAQRLKGKGKPSKVALIAVARKLLVIANAVIRDGRAWDGKMATTA</sequence>
<dbReference type="Proteomes" id="UP000324974">
    <property type="component" value="Chromosome"/>
</dbReference>
<dbReference type="EMBL" id="CP042425">
    <property type="protein sequence ID" value="QEL20550.1"/>
    <property type="molecule type" value="Genomic_DNA"/>
</dbReference>
<dbReference type="AlphaFoldDB" id="A0A5C1ANH9"/>
<dbReference type="PANTHER" id="PTHR33055">
    <property type="entry name" value="TRANSPOSASE FOR INSERTION SEQUENCE ELEMENT IS1111A"/>
    <property type="match status" value="1"/>
</dbReference>
<gene>
    <name evidence="2" type="ORF">PX52LOC_07655</name>
</gene>
<accession>A0A5C1ANH9</accession>
<dbReference type="KEGG" id="lrs:PX52LOC_07655"/>
<dbReference type="PANTHER" id="PTHR33055:SF13">
    <property type="entry name" value="TRANSPOSASE"/>
    <property type="match status" value="1"/>
</dbReference>
<evidence type="ECO:0000259" key="1">
    <source>
        <dbReference type="Pfam" id="PF02371"/>
    </source>
</evidence>
<dbReference type="InterPro" id="IPR047650">
    <property type="entry name" value="Transpos_IS110"/>
</dbReference>
<evidence type="ECO:0000313" key="2">
    <source>
        <dbReference type="EMBL" id="QEL20550.1"/>
    </source>
</evidence>
<feature type="domain" description="Transposase IS116/IS110/IS902 C-terminal" evidence="1">
    <location>
        <begin position="54"/>
        <end position="135"/>
    </location>
</feature>
<protein>
    <recommendedName>
        <fullName evidence="1">Transposase IS116/IS110/IS902 C-terminal domain-containing protein</fullName>
    </recommendedName>
</protein>
<dbReference type="Pfam" id="PF02371">
    <property type="entry name" value="Transposase_20"/>
    <property type="match status" value="1"/>
</dbReference>